<evidence type="ECO:0000313" key="3">
    <source>
        <dbReference type="Proteomes" id="UP001221757"/>
    </source>
</evidence>
<dbReference type="Proteomes" id="UP001221757">
    <property type="component" value="Unassembled WGS sequence"/>
</dbReference>
<keyword evidence="3" id="KW-1185">Reference proteome</keyword>
<organism evidence="2 3">
    <name type="scientific">Mycena rosella</name>
    <name type="common">Pink bonnet</name>
    <name type="synonym">Agaricus rosellus</name>
    <dbReference type="NCBI Taxonomy" id="1033263"/>
    <lineage>
        <taxon>Eukaryota</taxon>
        <taxon>Fungi</taxon>
        <taxon>Dikarya</taxon>
        <taxon>Basidiomycota</taxon>
        <taxon>Agaricomycotina</taxon>
        <taxon>Agaricomycetes</taxon>
        <taxon>Agaricomycetidae</taxon>
        <taxon>Agaricales</taxon>
        <taxon>Marasmiineae</taxon>
        <taxon>Mycenaceae</taxon>
        <taxon>Mycena</taxon>
    </lineage>
</organism>
<sequence>MAKDPPVVFPEGQDQHLSYPFGLHAKFRLCWGYRSEGDQFFLNSTSFLQNCRALQQNDMLAGILARIRDGIKPRTPNAWFPIGSLMEKLARTNEEIAALRLTKLNDARKLVAKVAELDLHKQLMMAIASGNVQRVVPLLQAGVKNGESVRAILERFYHACVDVYREGPVYNPKGFTEDDCMVGLCALRLGGARLADILHRALGIPGLTTLRKRVVIRPLRASPGMPTIKEIQENIDAYTDGEDVPTGAPRILHRVIMLDKIAVERRARWDERTNMILGACREHCANVPLEFATMNDATAFLAAVESKEVHLAKEATVVTIGALSRDPQIYNLRPICISGTCKAKKGSEHAEFLHNLNAALETRRTHGNTTYRTVSYASDGEAKRGAALAQEFMKFELKSTSLIYHLLKPHQFMNIRIGTDDITPDKDFRHVIKTVRTLLMRKMGIKLLGFLITLAIVKQHLRAVGHNKEFIDSRLNPNDKQNVPYAYQLLNALWSLPAATPSDTPGFSTARRALRIFGKMAYHLVMPYICVTLSLREQLNHLSAAAHMVLILFTSDHAGTDFMVSQTFVNIMLMIKNAYFCVAKVKIDIPDAEFFLNLLGINREEKRFGLIRTAKGPDSNVDVNQLAGRASNLTEISKILTFRPHWDRGPRRLHLPAIINEKGEISKKADHVSPCLSGCAMGEGYIATGQDVLSRCALVPGFDMLCPFGKSLVHAIDPDPPSAFEADPELLRPVSSDSTTPEPEESEVTNAVDSDIDDLIALDESTGDKKHSPHILVDGKKVSKATILSNLMQGCSARLSTDRTRRVAGITALNPSSANDLIIFDGHHLSGSGIPLSRSLNLFLAVRQVSQIVFGSQDTESIPLDLLSDSGPKVSFQILRIIPSTIQDDPSGVYDWRWSLGFETTFHPLNPTVSNRNPGKPTYMFTGDELINLAATVDSQTPGRVGGIPDITRTDRFPYRFDGK</sequence>
<reference evidence="2" key="1">
    <citation type="submission" date="2023-03" db="EMBL/GenBank/DDBJ databases">
        <title>Massive genome expansion in bonnet fungi (Mycena s.s.) driven by repeated elements and novel gene families across ecological guilds.</title>
        <authorList>
            <consortium name="Lawrence Berkeley National Laboratory"/>
            <person name="Harder C.B."/>
            <person name="Miyauchi S."/>
            <person name="Viragh M."/>
            <person name="Kuo A."/>
            <person name="Thoen E."/>
            <person name="Andreopoulos B."/>
            <person name="Lu D."/>
            <person name="Skrede I."/>
            <person name="Drula E."/>
            <person name="Henrissat B."/>
            <person name="Morin E."/>
            <person name="Kohler A."/>
            <person name="Barry K."/>
            <person name="LaButti K."/>
            <person name="Morin E."/>
            <person name="Salamov A."/>
            <person name="Lipzen A."/>
            <person name="Mereny Z."/>
            <person name="Hegedus B."/>
            <person name="Baldrian P."/>
            <person name="Stursova M."/>
            <person name="Weitz H."/>
            <person name="Taylor A."/>
            <person name="Grigoriev I.V."/>
            <person name="Nagy L.G."/>
            <person name="Martin F."/>
            <person name="Kauserud H."/>
        </authorList>
    </citation>
    <scope>NUCLEOTIDE SEQUENCE</scope>
    <source>
        <strain evidence="2">CBHHK067</strain>
    </source>
</reference>
<dbReference type="AlphaFoldDB" id="A0AAD7DRU1"/>
<gene>
    <name evidence="2" type="ORF">B0H17DRAFT_1158366</name>
</gene>
<feature type="region of interest" description="Disordered" evidence="1">
    <location>
        <begin position="723"/>
        <end position="751"/>
    </location>
</feature>
<dbReference type="EMBL" id="JARKIE010000026">
    <property type="protein sequence ID" value="KAJ7698278.1"/>
    <property type="molecule type" value="Genomic_DNA"/>
</dbReference>
<accession>A0AAD7DRU1</accession>
<evidence type="ECO:0000256" key="1">
    <source>
        <dbReference type="SAM" id="MobiDB-lite"/>
    </source>
</evidence>
<name>A0AAD7DRU1_MYCRO</name>
<protein>
    <submittedName>
        <fullName evidence="2">Uncharacterized protein</fullName>
    </submittedName>
</protein>
<proteinExistence type="predicted"/>
<comment type="caution">
    <text evidence="2">The sequence shown here is derived from an EMBL/GenBank/DDBJ whole genome shotgun (WGS) entry which is preliminary data.</text>
</comment>
<evidence type="ECO:0000313" key="2">
    <source>
        <dbReference type="EMBL" id="KAJ7698278.1"/>
    </source>
</evidence>